<proteinExistence type="predicted"/>
<feature type="non-terminal residue" evidence="1">
    <location>
        <position position="1"/>
    </location>
</feature>
<reference evidence="1" key="1">
    <citation type="submission" date="2021-04" db="EMBL/GenBank/DDBJ databases">
        <authorList>
            <person name="Chebbi M.A.C M."/>
        </authorList>
    </citation>
    <scope>NUCLEOTIDE SEQUENCE</scope>
</reference>
<evidence type="ECO:0000313" key="1">
    <source>
        <dbReference type="EMBL" id="CAG5073413.1"/>
    </source>
</evidence>
<protein>
    <submittedName>
        <fullName evidence="1">Uncharacterized protein</fullName>
    </submittedName>
</protein>
<dbReference type="EMBL" id="CAJNRD030001114">
    <property type="protein sequence ID" value="CAG5073413.1"/>
    <property type="molecule type" value="Genomic_DNA"/>
</dbReference>
<name>A0A8J2EAB4_COTCN</name>
<accession>A0A8J2EAB4</accession>
<dbReference type="AlphaFoldDB" id="A0A8J2EAB4"/>
<dbReference type="Proteomes" id="UP000786811">
    <property type="component" value="Unassembled WGS sequence"/>
</dbReference>
<feature type="non-terminal residue" evidence="1">
    <location>
        <position position="90"/>
    </location>
</feature>
<sequence length="90" mass="10173">LEIIVVHWLDSPRPSRPSARKCDRSSIARETKIYWDYEFNLANKLVLMSNRRMREGGKLAVERANAPANASLKTSILRNWTCGAISGVQS</sequence>
<gene>
    <name evidence="1" type="ORF">HICCMSTLAB_LOCUS356</name>
</gene>
<evidence type="ECO:0000313" key="2">
    <source>
        <dbReference type="Proteomes" id="UP000786811"/>
    </source>
</evidence>
<comment type="caution">
    <text evidence="1">The sequence shown here is derived from an EMBL/GenBank/DDBJ whole genome shotgun (WGS) entry which is preliminary data.</text>
</comment>
<organism evidence="1 2">
    <name type="scientific">Cotesia congregata</name>
    <name type="common">Parasitoid wasp</name>
    <name type="synonym">Apanteles congregatus</name>
    <dbReference type="NCBI Taxonomy" id="51543"/>
    <lineage>
        <taxon>Eukaryota</taxon>
        <taxon>Metazoa</taxon>
        <taxon>Ecdysozoa</taxon>
        <taxon>Arthropoda</taxon>
        <taxon>Hexapoda</taxon>
        <taxon>Insecta</taxon>
        <taxon>Pterygota</taxon>
        <taxon>Neoptera</taxon>
        <taxon>Endopterygota</taxon>
        <taxon>Hymenoptera</taxon>
        <taxon>Apocrita</taxon>
        <taxon>Ichneumonoidea</taxon>
        <taxon>Braconidae</taxon>
        <taxon>Microgastrinae</taxon>
        <taxon>Cotesia</taxon>
    </lineage>
</organism>
<keyword evidence="2" id="KW-1185">Reference proteome</keyword>